<keyword evidence="13" id="KW-1185">Reference proteome</keyword>
<evidence type="ECO:0000256" key="2">
    <source>
        <dbReference type="ARBA" id="ARBA00012796"/>
    </source>
</evidence>
<keyword evidence="5 8" id="KW-0949">S-adenosyl-L-methionine</keyword>
<dbReference type="GO" id="GO:0005634">
    <property type="term" value="C:nucleus"/>
    <property type="evidence" value="ECO:0007669"/>
    <property type="project" value="UniProtKB-SubCell"/>
</dbReference>
<dbReference type="InterPro" id="IPR029063">
    <property type="entry name" value="SAM-dependent_MTases_sf"/>
</dbReference>
<evidence type="ECO:0000313" key="13">
    <source>
        <dbReference type="Proteomes" id="UP000030693"/>
    </source>
</evidence>
<evidence type="ECO:0000256" key="1">
    <source>
        <dbReference type="ARBA" id="ARBA00004123"/>
    </source>
</evidence>
<name>A0A058Z816_FONAL</name>
<dbReference type="Pfam" id="PF08704">
    <property type="entry name" value="GCD14"/>
    <property type="match status" value="1"/>
</dbReference>
<dbReference type="GO" id="GO:0160107">
    <property type="term" value="F:tRNA (adenine(58)-N1)-methyltransferase activity"/>
    <property type="evidence" value="ECO:0007669"/>
    <property type="project" value="UniProtKB-EC"/>
</dbReference>
<dbReference type="InterPro" id="IPR014816">
    <property type="entry name" value="tRNA_MeTrfase_Gcd14"/>
</dbReference>
<dbReference type="GeneID" id="20527316"/>
<comment type="catalytic activity">
    <reaction evidence="8">
        <text>adenosine(58) in tRNA + S-adenosyl-L-methionine = N(1)-methyladenosine(58) in tRNA + S-adenosyl-L-homocysteine + H(+)</text>
        <dbReference type="Rhea" id="RHEA:43152"/>
        <dbReference type="Rhea" id="RHEA-COMP:10365"/>
        <dbReference type="Rhea" id="RHEA-COMP:10366"/>
        <dbReference type="ChEBI" id="CHEBI:15378"/>
        <dbReference type="ChEBI" id="CHEBI:57856"/>
        <dbReference type="ChEBI" id="CHEBI:59789"/>
        <dbReference type="ChEBI" id="CHEBI:74411"/>
        <dbReference type="ChEBI" id="CHEBI:74491"/>
        <dbReference type="EC" id="2.1.1.220"/>
    </reaction>
</comment>
<evidence type="ECO:0000256" key="9">
    <source>
        <dbReference type="PIRSR" id="PIRSR017269-1"/>
    </source>
</evidence>
<feature type="binding site" evidence="9">
    <location>
        <position position="115"/>
    </location>
    <ligand>
        <name>S-adenosyl-L-methionine</name>
        <dbReference type="ChEBI" id="CHEBI:59789"/>
    </ligand>
</feature>
<dbReference type="PIRSF" id="PIRSF017269">
    <property type="entry name" value="GCD14"/>
    <property type="match status" value="1"/>
</dbReference>
<dbReference type="EC" id="2.1.1.220" evidence="2 8"/>
<feature type="domain" description="tRNA (adenine(58)-N(1))-methyltransferase catalytic subunit TRM61 C-terminal" evidence="11">
    <location>
        <begin position="44"/>
        <end position="304"/>
    </location>
</feature>
<evidence type="ECO:0000313" key="12">
    <source>
        <dbReference type="EMBL" id="KCV70261.1"/>
    </source>
</evidence>
<dbReference type="Proteomes" id="UP000030693">
    <property type="component" value="Unassembled WGS sequence"/>
</dbReference>
<dbReference type="Gene3D" id="3.40.50.150">
    <property type="entry name" value="Vaccinia Virus protein VP39"/>
    <property type="match status" value="1"/>
</dbReference>
<dbReference type="PROSITE" id="PS51620">
    <property type="entry name" value="SAM_TRM61"/>
    <property type="match status" value="1"/>
</dbReference>
<dbReference type="eggNOG" id="KOG2915">
    <property type="taxonomic scope" value="Eukaryota"/>
</dbReference>
<dbReference type="FunFam" id="3.40.50.150:FF:000247">
    <property type="entry name" value="tRNA (adenine(58)-N(1))-methyltransferase catalytic subunit TRM61"/>
    <property type="match status" value="1"/>
</dbReference>
<feature type="region of interest" description="Disordered" evidence="10">
    <location>
        <begin position="1"/>
        <end position="38"/>
    </location>
</feature>
<dbReference type="SUPFAM" id="SSF53335">
    <property type="entry name" value="S-adenosyl-L-methionine-dependent methyltransferases"/>
    <property type="match status" value="1"/>
</dbReference>
<reference evidence="12" key="1">
    <citation type="submission" date="2013-04" db="EMBL/GenBank/DDBJ databases">
        <title>The Genome Sequence of Fonticula alba ATCC 38817.</title>
        <authorList>
            <consortium name="The Broad Institute Genomics Platform"/>
            <person name="Russ C."/>
            <person name="Cuomo C."/>
            <person name="Burger G."/>
            <person name="Gray M.W."/>
            <person name="Holland P.W.H."/>
            <person name="King N."/>
            <person name="Lang F.B.F."/>
            <person name="Roger A.J."/>
            <person name="Ruiz-Trillo I."/>
            <person name="Brown M."/>
            <person name="Walker B."/>
            <person name="Young S."/>
            <person name="Zeng Q."/>
            <person name="Gargeya S."/>
            <person name="Fitzgerald M."/>
            <person name="Haas B."/>
            <person name="Abouelleil A."/>
            <person name="Allen A.W."/>
            <person name="Alvarado L."/>
            <person name="Arachchi H.M."/>
            <person name="Berlin A.M."/>
            <person name="Chapman S.B."/>
            <person name="Gainer-Dewar J."/>
            <person name="Goldberg J."/>
            <person name="Griggs A."/>
            <person name="Gujja S."/>
            <person name="Hansen M."/>
            <person name="Howarth C."/>
            <person name="Imamovic A."/>
            <person name="Ireland A."/>
            <person name="Larimer J."/>
            <person name="McCowan C."/>
            <person name="Murphy C."/>
            <person name="Pearson M."/>
            <person name="Poon T.W."/>
            <person name="Priest M."/>
            <person name="Roberts A."/>
            <person name="Saif S."/>
            <person name="Shea T."/>
            <person name="Sisk P."/>
            <person name="Sykes S."/>
            <person name="Wortman J."/>
            <person name="Nusbaum C."/>
            <person name="Birren B."/>
        </authorList>
    </citation>
    <scope>NUCLEOTIDE SEQUENCE [LARGE SCALE GENOMIC DNA]</scope>
    <source>
        <strain evidence="12">ATCC 38817</strain>
    </source>
</reference>
<dbReference type="InterPro" id="IPR049470">
    <property type="entry name" value="TRM61_C"/>
</dbReference>
<feature type="binding site" evidence="9">
    <location>
        <position position="163"/>
    </location>
    <ligand>
        <name>S-adenosyl-L-methionine</name>
        <dbReference type="ChEBI" id="CHEBI:59789"/>
    </ligand>
</feature>
<dbReference type="STRING" id="691883.A0A058Z816"/>
<dbReference type="OrthoDB" id="1925287at2759"/>
<dbReference type="PANTHER" id="PTHR12133">
    <property type="entry name" value="TRNA (ADENINE(58)-N(1))-METHYLTRANSFERASE"/>
    <property type="match status" value="1"/>
</dbReference>
<dbReference type="RefSeq" id="XP_009494777.1">
    <property type="nucleotide sequence ID" value="XM_009496502.1"/>
</dbReference>
<evidence type="ECO:0000256" key="3">
    <source>
        <dbReference type="ARBA" id="ARBA00022603"/>
    </source>
</evidence>
<comment type="subcellular location">
    <subcellularLocation>
        <location evidence="1">Nucleus</location>
    </subcellularLocation>
</comment>
<evidence type="ECO:0000256" key="10">
    <source>
        <dbReference type="SAM" id="MobiDB-lite"/>
    </source>
</evidence>
<accession>A0A058Z816</accession>
<evidence type="ECO:0000259" key="11">
    <source>
        <dbReference type="Pfam" id="PF08704"/>
    </source>
</evidence>
<dbReference type="PANTHER" id="PTHR12133:SF2">
    <property type="entry name" value="TRNA (ADENINE(58)-N(1))-METHYLTRANSFERASE CATALYTIC SUBUNIT TRMT61A"/>
    <property type="match status" value="1"/>
</dbReference>
<keyword evidence="6 8" id="KW-0819">tRNA processing</keyword>
<gene>
    <name evidence="12" type="ORF">H696_02591</name>
</gene>
<dbReference type="EMBL" id="KB932204">
    <property type="protein sequence ID" value="KCV70261.1"/>
    <property type="molecule type" value="Genomic_DNA"/>
</dbReference>
<dbReference type="GO" id="GO:0030488">
    <property type="term" value="P:tRNA methylation"/>
    <property type="evidence" value="ECO:0007669"/>
    <property type="project" value="InterPro"/>
</dbReference>
<evidence type="ECO:0000256" key="6">
    <source>
        <dbReference type="ARBA" id="ARBA00022694"/>
    </source>
</evidence>
<comment type="similarity">
    <text evidence="8">Belongs to the class I-like SAM-binding methyltransferase superfamily. TRM61 family.</text>
</comment>
<organism evidence="12">
    <name type="scientific">Fonticula alba</name>
    <name type="common">Slime mold</name>
    <dbReference type="NCBI Taxonomy" id="691883"/>
    <lineage>
        <taxon>Eukaryota</taxon>
        <taxon>Rotosphaerida</taxon>
        <taxon>Fonticulaceae</taxon>
        <taxon>Fonticula</taxon>
    </lineage>
</organism>
<keyword evidence="3 8" id="KW-0489">Methyltransferase</keyword>
<protein>
    <recommendedName>
        <fullName evidence="2 8">tRNA (adenine(58)-N(1))-methyltransferase</fullName>
        <ecNumber evidence="2 8">2.1.1.220</ecNumber>
    </recommendedName>
</protein>
<dbReference type="GO" id="GO:0031515">
    <property type="term" value="C:tRNA (m1A) methyltransferase complex"/>
    <property type="evidence" value="ECO:0007669"/>
    <property type="project" value="UniProtKB-UniRule"/>
</dbReference>
<evidence type="ECO:0000256" key="5">
    <source>
        <dbReference type="ARBA" id="ARBA00022691"/>
    </source>
</evidence>
<sequence>MHRELIGKRFGSRVRGRAGTRGGRGQGRRQAAGKANTGATPGGGWAYLLHPSPELWTVSLPHRTQILYVADISFITMQLNIQPGSVVVESGTGSGSFSHSLARTVGPTGHLHTFEYHAQRAELAAEEFARHGLADRATVRCRDVCELGFTEELRGQADAVFLDLPSPWLAIGHARDALNPRVPTRLASYSPCMEQVQRTCLALRDLGFSEIRTFETLIRPHALRGASQRSLESLARYGTRELAALEEAGADSANAEAVAAIQQKLDLSRVTAEQVARETQVSLGPQLVMGQEMRGHTSYLTFATLYPGLWSEDAAATAEEAVAGGPAESQPSAAVPTEEQPAPEPAEGAATAAAAAAGSPSPSSSSTPEAADASE</sequence>
<keyword evidence="7" id="KW-0539">Nucleus</keyword>
<dbReference type="AlphaFoldDB" id="A0A058Z816"/>
<keyword evidence="4 8" id="KW-0808">Transferase</keyword>
<evidence type="ECO:0000256" key="7">
    <source>
        <dbReference type="ARBA" id="ARBA00023242"/>
    </source>
</evidence>
<evidence type="ECO:0000256" key="8">
    <source>
        <dbReference type="PIRNR" id="PIRNR017269"/>
    </source>
</evidence>
<evidence type="ECO:0000256" key="4">
    <source>
        <dbReference type="ARBA" id="ARBA00022679"/>
    </source>
</evidence>
<proteinExistence type="inferred from homology"/>
<feature type="region of interest" description="Disordered" evidence="10">
    <location>
        <begin position="318"/>
        <end position="375"/>
    </location>
</feature>